<evidence type="ECO:0000256" key="4">
    <source>
        <dbReference type="ARBA" id="ARBA00022475"/>
    </source>
</evidence>
<evidence type="ECO:0000313" key="11">
    <source>
        <dbReference type="EMBL" id="NFV79208.1"/>
    </source>
</evidence>
<keyword evidence="8 9" id="KW-0472">Membrane</keyword>
<sequence>MSLDLDVAVTYLPKLLDGARLTVQLVVFSGLIGLILAVPLGIARSSERLWVKGGPWAYIFFFRGTPLMVQLFLVYYGLSQFPAVRHSALWPFLRDPYWCALLTMALHTAAYIAEILRGAIQAVPRGEVEAGVALGMKHGVILRRIVLPRAVRIALPAYSNEVILMLKGSALASTITLLELTGMARTIIAKTYMPVEIFLAAGAFYLAISYVIVRLFKLLEWHLARHLRHRG</sequence>
<keyword evidence="5" id="KW-0997">Cell inner membrane</keyword>
<keyword evidence="6 9" id="KW-0812">Transmembrane</keyword>
<evidence type="ECO:0000256" key="6">
    <source>
        <dbReference type="ARBA" id="ARBA00022692"/>
    </source>
</evidence>
<dbReference type="GO" id="GO:0006865">
    <property type="term" value="P:amino acid transport"/>
    <property type="evidence" value="ECO:0007669"/>
    <property type="project" value="TreeGrafter"/>
</dbReference>
<feature type="transmembrane region" description="Helical" evidence="9">
    <location>
        <begin position="21"/>
        <end position="43"/>
    </location>
</feature>
<dbReference type="RefSeq" id="WP_163675173.1">
    <property type="nucleotide sequence ID" value="NZ_JAAIYP010000025.1"/>
</dbReference>
<evidence type="ECO:0000256" key="1">
    <source>
        <dbReference type="ARBA" id="ARBA00004429"/>
    </source>
</evidence>
<comment type="subcellular location">
    <subcellularLocation>
        <location evidence="1">Cell inner membrane</location>
        <topology evidence="1">Multi-pass membrane protein</topology>
    </subcellularLocation>
    <subcellularLocation>
        <location evidence="9">Cell membrane</location>
        <topology evidence="9">Multi-pass membrane protein</topology>
    </subcellularLocation>
</comment>
<comment type="similarity">
    <text evidence="2">Belongs to the binding-protein-dependent transport system permease family. HisMQ subfamily.</text>
</comment>
<reference evidence="11 12" key="1">
    <citation type="submission" date="2020-02" db="EMBL/GenBank/DDBJ databases">
        <authorList>
            <person name="Dziuba M."/>
            <person name="Kuznetsov B."/>
            <person name="Mardanov A."/>
            <person name="Ravin N."/>
            <person name="Grouzdev D."/>
        </authorList>
    </citation>
    <scope>NUCLEOTIDE SEQUENCE [LARGE SCALE GENOMIC DNA]</scope>
    <source>
        <strain evidence="11 12">SpK</strain>
    </source>
</reference>
<evidence type="ECO:0000256" key="8">
    <source>
        <dbReference type="ARBA" id="ARBA00023136"/>
    </source>
</evidence>
<evidence type="ECO:0000313" key="12">
    <source>
        <dbReference type="Proteomes" id="UP000480684"/>
    </source>
</evidence>
<accession>A0A7C9USC0</accession>
<dbReference type="InterPro" id="IPR000515">
    <property type="entry name" value="MetI-like"/>
</dbReference>
<evidence type="ECO:0000256" key="5">
    <source>
        <dbReference type="ARBA" id="ARBA00022519"/>
    </source>
</evidence>
<dbReference type="InterPro" id="IPR035906">
    <property type="entry name" value="MetI-like_sf"/>
</dbReference>
<dbReference type="CDD" id="cd06261">
    <property type="entry name" value="TM_PBP2"/>
    <property type="match status" value="1"/>
</dbReference>
<evidence type="ECO:0000259" key="10">
    <source>
        <dbReference type="PROSITE" id="PS50928"/>
    </source>
</evidence>
<evidence type="ECO:0000256" key="9">
    <source>
        <dbReference type="RuleBase" id="RU363032"/>
    </source>
</evidence>
<dbReference type="Pfam" id="PF00528">
    <property type="entry name" value="BPD_transp_1"/>
    <property type="match status" value="1"/>
</dbReference>
<comment type="caution">
    <text evidence="11">The sequence shown here is derived from an EMBL/GenBank/DDBJ whole genome shotgun (WGS) entry which is preliminary data.</text>
</comment>
<feature type="domain" description="ABC transmembrane type-1" evidence="10">
    <location>
        <begin position="19"/>
        <end position="216"/>
    </location>
</feature>
<dbReference type="GO" id="GO:0022857">
    <property type="term" value="F:transmembrane transporter activity"/>
    <property type="evidence" value="ECO:0007669"/>
    <property type="project" value="InterPro"/>
</dbReference>
<dbReference type="PANTHER" id="PTHR30614">
    <property type="entry name" value="MEMBRANE COMPONENT OF AMINO ACID ABC TRANSPORTER"/>
    <property type="match status" value="1"/>
</dbReference>
<dbReference type="NCBIfam" id="TIGR01726">
    <property type="entry name" value="HEQRo_perm_3TM"/>
    <property type="match status" value="1"/>
</dbReference>
<dbReference type="InterPro" id="IPR010065">
    <property type="entry name" value="AA_ABC_transptr_permease_3TM"/>
</dbReference>
<dbReference type="PROSITE" id="PS50928">
    <property type="entry name" value="ABC_TM1"/>
    <property type="match status" value="1"/>
</dbReference>
<feature type="transmembrane region" description="Helical" evidence="9">
    <location>
        <begin position="197"/>
        <end position="216"/>
    </location>
</feature>
<protein>
    <submittedName>
        <fullName evidence="11">ABC transporter permease</fullName>
    </submittedName>
</protein>
<evidence type="ECO:0000256" key="2">
    <source>
        <dbReference type="ARBA" id="ARBA00010072"/>
    </source>
</evidence>
<keyword evidence="3 9" id="KW-0813">Transport</keyword>
<dbReference type="Gene3D" id="1.10.3720.10">
    <property type="entry name" value="MetI-like"/>
    <property type="match status" value="1"/>
</dbReference>
<organism evidence="11 12">
    <name type="scientific">Magnetospirillum aberrantis SpK</name>
    <dbReference type="NCBI Taxonomy" id="908842"/>
    <lineage>
        <taxon>Bacteria</taxon>
        <taxon>Pseudomonadati</taxon>
        <taxon>Pseudomonadota</taxon>
        <taxon>Alphaproteobacteria</taxon>
        <taxon>Rhodospirillales</taxon>
        <taxon>Rhodospirillaceae</taxon>
        <taxon>Magnetospirillum</taxon>
    </lineage>
</organism>
<gene>
    <name evidence="11" type="ORF">G4223_03680</name>
</gene>
<evidence type="ECO:0000256" key="3">
    <source>
        <dbReference type="ARBA" id="ARBA00022448"/>
    </source>
</evidence>
<proteinExistence type="inferred from homology"/>
<keyword evidence="4" id="KW-1003">Cell membrane</keyword>
<dbReference type="PANTHER" id="PTHR30614:SF10">
    <property type="entry name" value="ARGININE ABC TRANSPORTER PERMEASE PROTEIN ARTM"/>
    <property type="match status" value="1"/>
</dbReference>
<dbReference type="GO" id="GO:0043190">
    <property type="term" value="C:ATP-binding cassette (ABC) transporter complex"/>
    <property type="evidence" value="ECO:0007669"/>
    <property type="project" value="InterPro"/>
</dbReference>
<dbReference type="EMBL" id="JAAIYP010000025">
    <property type="protein sequence ID" value="NFV79208.1"/>
    <property type="molecule type" value="Genomic_DNA"/>
</dbReference>
<keyword evidence="12" id="KW-1185">Reference proteome</keyword>
<dbReference type="AlphaFoldDB" id="A0A7C9USC0"/>
<dbReference type="Proteomes" id="UP000480684">
    <property type="component" value="Unassembled WGS sequence"/>
</dbReference>
<dbReference type="SUPFAM" id="SSF161098">
    <property type="entry name" value="MetI-like"/>
    <property type="match status" value="1"/>
</dbReference>
<name>A0A7C9USC0_9PROT</name>
<feature type="transmembrane region" description="Helical" evidence="9">
    <location>
        <begin position="55"/>
        <end position="77"/>
    </location>
</feature>
<evidence type="ECO:0000256" key="7">
    <source>
        <dbReference type="ARBA" id="ARBA00022989"/>
    </source>
</evidence>
<dbReference type="InterPro" id="IPR043429">
    <property type="entry name" value="ArtM/GltK/GlnP/TcyL/YhdX-like"/>
</dbReference>
<keyword evidence="7 9" id="KW-1133">Transmembrane helix</keyword>